<evidence type="ECO:0000313" key="3">
    <source>
        <dbReference type="Proteomes" id="UP001388673"/>
    </source>
</evidence>
<keyword evidence="1" id="KW-0812">Transmembrane</keyword>
<gene>
    <name evidence="2" type="ORF">IAR55_007023</name>
</gene>
<reference evidence="2 3" key="1">
    <citation type="journal article" date="2024" name="bioRxiv">
        <title>Comparative genomics of Cryptococcus and Kwoniella reveals pathogenesis evolution and contrasting karyotype dynamics via intercentromeric recombination or chromosome fusion.</title>
        <authorList>
            <person name="Coelho M.A."/>
            <person name="David-Palma M."/>
            <person name="Shea T."/>
            <person name="Bowers K."/>
            <person name="McGinley-Smith S."/>
            <person name="Mohammad A.W."/>
            <person name="Gnirke A."/>
            <person name="Yurkov A.M."/>
            <person name="Nowrousian M."/>
            <person name="Sun S."/>
            <person name="Cuomo C.A."/>
            <person name="Heitman J."/>
        </authorList>
    </citation>
    <scope>NUCLEOTIDE SEQUENCE [LARGE SCALE GENOMIC DNA]</scope>
    <source>
        <strain evidence="2 3">CBS 13917</strain>
    </source>
</reference>
<evidence type="ECO:0000313" key="2">
    <source>
        <dbReference type="EMBL" id="KAK8843366.1"/>
    </source>
</evidence>
<evidence type="ECO:0000256" key="1">
    <source>
        <dbReference type="SAM" id="Phobius"/>
    </source>
</evidence>
<dbReference type="Proteomes" id="UP001388673">
    <property type="component" value="Unassembled WGS sequence"/>
</dbReference>
<dbReference type="EMBL" id="JBCAWK010000015">
    <property type="protein sequence ID" value="KAK8843366.1"/>
    <property type="molecule type" value="Genomic_DNA"/>
</dbReference>
<accession>A0AAW0YDV2</accession>
<dbReference type="AlphaFoldDB" id="A0AAW0YDV2"/>
<keyword evidence="1" id="KW-1133">Transmembrane helix</keyword>
<name>A0AAW0YDV2_9TREE</name>
<sequence>MPPLGVKDLTMPAAAFTMAIVLGAHVYTSINQARREADEKREEILYEERERRNARYNLVRAKHDMKEGSPISSARDP</sequence>
<proteinExistence type="predicted"/>
<comment type="caution">
    <text evidence="2">The sequence shown here is derived from an EMBL/GenBank/DDBJ whole genome shotgun (WGS) entry which is preliminary data.</text>
</comment>
<keyword evidence="1" id="KW-0472">Membrane</keyword>
<dbReference type="RefSeq" id="XP_066799314.1">
    <property type="nucleotide sequence ID" value="XM_066950099.1"/>
</dbReference>
<dbReference type="GeneID" id="92184281"/>
<organism evidence="2 3">
    <name type="scientific">Kwoniella newhampshirensis</name>
    <dbReference type="NCBI Taxonomy" id="1651941"/>
    <lineage>
        <taxon>Eukaryota</taxon>
        <taxon>Fungi</taxon>
        <taxon>Dikarya</taxon>
        <taxon>Basidiomycota</taxon>
        <taxon>Agaricomycotina</taxon>
        <taxon>Tremellomycetes</taxon>
        <taxon>Tremellales</taxon>
        <taxon>Cryptococcaceae</taxon>
        <taxon>Kwoniella</taxon>
    </lineage>
</organism>
<dbReference type="KEGG" id="kne:92184281"/>
<feature type="transmembrane region" description="Helical" evidence="1">
    <location>
        <begin position="12"/>
        <end position="30"/>
    </location>
</feature>
<keyword evidence="3" id="KW-1185">Reference proteome</keyword>
<protein>
    <submittedName>
        <fullName evidence="2">Uncharacterized protein</fullName>
    </submittedName>
</protein>